<dbReference type="EMBL" id="SKBM01000013">
    <property type="protein sequence ID" value="TCZ59942.1"/>
    <property type="molecule type" value="Genomic_DNA"/>
</dbReference>
<dbReference type="RefSeq" id="WP_132290654.1">
    <property type="nucleotide sequence ID" value="NZ_SKBM01000013.1"/>
</dbReference>
<evidence type="ECO:0000313" key="2">
    <source>
        <dbReference type="Proteomes" id="UP000295023"/>
    </source>
</evidence>
<dbReference type="GO" id="GO:0005886">
    <property type="term" value="C:plasma membrane"/>
    <property type="evidence" value="ECO:0007669"/>
    <property type="project" value="InterPro"/>
</dbReference>
<dbReference type="Proteomes" id="UP000295023">
    <property type="component" value="Unassembled WGS sequence"/>
</dbReference>
<organism evidence="1 2">
    <name type="scientific">Roseicella aquatilis</name>
    <dbReference type="NCBI Taxonomy" id="2527868"/>
    <lineage>
        <taxon>Bacteria</taxon>
        <taxon>Pseudomonadati</taxon>
        <taxon>Pseudomonadota</taxon>
        <taxon>Alphaproteobacteria</taxon>
        <taxon>Acetobacterales</taxon>
        <taxon>Roseomonadaceae</taxon>
        <taxon>Roseicella</taxon>
    </lineage>
</organism>
<reference evidence="1 2" key="1">
    <citation type="submission" date="2019-03" db="EMBL/GenBank/DDBJ databases">
        <title>Paracraurococcus aquatilis NE82 genome sequence.</title>
        <authorList>
            <person name="Zhao Y."/>
            <person name="Du Z."/>
        </authorList>
    </citation>
    <scope>NUCLEOTIDE SEQUENCE [LARGE SCALE GENOMIC DNA]</scope>
    <source>
        <strain evidence="1 2">NE82</strain>
    </source>
</reference>
<dbReference type="Pfam" id="PF06835">
    <property type="entry name" value="LptC"/>
    <property type="match status" value="1"/>
</dbReference>
<dbReference type="InterPro" id="IPR010664">
    <property type="entry name" value="LipoPS_assembly_LptC-rel"/>
</dbReference>
<proteinExistence type="predicted"/>
<dbReference type="Gene3D" id="2.60.450.10">
    <property type="entry name" value="Lipopolysaccharide (LPS) transport protein A like domain"/>
    <property type="match status" value="1"/>
</dbReference>
<name>A0A4R4DHT6_9PROT</name>
<dbReference type="AlphaFoldDB" id="A0A4R4DHT6"/>
<sequence>MLPPSRVRRAPTSGQMARRRFLVAWTKRLLPVLALALLAAVVFWPEIEGTEERARVSFRRTIQPRAEALRVVNPRYQGIDELNRPFTVTARIGEQEGAAEILNLEAPKADIVMGDGAWIYVQAEAGRYDKPAGRLDLQGDVTIYHDTGTMMRTPEATVLLEEGSASGDAPVAAQGGFGTLTSEGFRLRDRGAVVVFTGRAHAVLEGGR</sequence>
<evidence type="ECO:0000313" key="1">
    <source>
        <dbReference type="EMBL" id="TCZ59942.1"/>
    </source>
</evidence>
<accession>A0A4R4DHT6</accession>
<dbReference type="NCBIfam" id="TIGR04409">
    <property type="entry name" value="LptC_YrbK"/>
    <property type="match status" value="1"/>
</dbReference>
<gene>
    <name evidence="1" type="primary">lptC</name>
    <name evidence="1" type="ORF">EXY23_14800</name>
</gene>
<dbReference type="OrthoDB" id="8441710at2"/>
<protein>
    <submittedName>
        <fullName evidence="1">LPS export ABC transporter periplasmic protein LptC</fullName>
    </submittedName>
</protein>
<comment type="caution">
    <text evidence="1">The sequence shown here is derived from an EMBL/GenBank/DDBJ whole genome shotgun (WGS) entry which is preliminary data.</text>
</comment>
<keyword evidence="2" id="KW-1185">Reference proteome</keyword>
<dbReference type="GO" id="GO:0015221">
    <property type="term" value="F:lipopolysaccharide transmembrane transporter activity"/>
    <property type="evidence" value="ECO:0007669"/>
    <property type="project" value="InterPro"/>
</dbReference>
<dbReference type="InterPro" id="IPR026265">
    <property type="entry name" value="LptC"/>
</dbReference>